<protein>
    <submittedName>
        <fullName evidence="2">Uncharacterized protein</fullName>
    </submittedName>
</protein>
<feature type="transmembrane region" description="Helical" evidence="1">
    <location>
        <begin position="36"/>
        <end position="53"/>
    </location>
</feature>
<gene>
    <name evidence="2" type="ORF">SAMN05444128_3286</name>
</gene>
<organism evidence="2 3">
    <name type="scientific">Pontibacter indicus</name>
    <dbReference type="NCBI Taxonomy" id="1317125"/>
    <lineage>
        <taxon>Bacteria</taxon>
        <taxon>Pseudomonadati</taxon>
        <taxon>Bacteroidota</taxon>
        <taxon>Cytophagia</taxon>
        <taxon>Cytophagales</taxon>
        <taxon>Hymenobacteraceae</taxon>
        <taxon>Pontibacter</taxon>
    </lineage>
</organism>
<keyword evidence="3" id="KW-1185">Reference proteome</keyword>
<feature type="transmembrane region" description="Helical" evidence="1">
    <location>
        <begin position="12"/>
        <end position="30"/>
    </location>
</feature>
<keyword evidence="1" id="KW-0472">Membrane</keyword>
<keyword evidence="1" id="KW-1133">Transmembrane helix</keyword>
<evidence type="ECO:0000256" key="1">
    <source>
        <dbReference type="SAM" id="Phobius"/>
    </source>
</evidence>
<dbReference type="STRING" id="1317125.SAMN05444128_3286"/>
<feature type="transmembrane region" description="Helical" evidence="1">
    <location>
        <begin position="65"/>
        <end position="86"/>
    </location>
</feature>
<evidence type="ECO:0000313" key="2">
    <source>
        <dbReference type="EMBL" id="SIT93873.1"/>
    </source>
</evidence>
<sequence length="130" mass="14376">MKIAVVTNTTYKITLLAWVILNIVAGLFMLVLDFDLVTLSSLVINGYILFSYSTKSIHLKRAIKVGAIVLLAASLLMLLPVLSLGLRYGMGMIWAFIPPLTIMPLAGFYLYKGCNKHIQLIEVEGKSMQV</sequence>
<accession>A0A1R3XR07</accession>
<dbReference type="EMBL" id="FTPP01000003">
    <property type="protein sequence ID" value="SIT93873.1"/>
    <property type="molecule type" value="Genomic_DNA"/>
</dbReference>
<reference evidence="3" key="1">
    <citation type="submission" date="2017-01" db="EMBL/GenBank/DDBJ databases">
        <authorList>
            <person name="Varghese N."/>
            <person name="Submissions S."/>
        </authorList>
    </citation>
    <scope>NUCLEOTIDE SEQUENCE [LARGE SCALE GENOMIC DNA]</scope>
    <source>
        <strain evidence="3">LP100</strain>
    </source>
</reference>
<feature type="transmembrane region" description="Helical" evidence="1">
    <location>
        <begin position="92"/>
        <end position="111"/>
    </location>
</feature>
<name>A0A1R3XR07_9BACT</name>
<keyword evidence="1" id="KW-0812">Transmembrane</keyword>
<dbReference type="AlphaFoldDB" id="A0A1R3XR07"/>
<dbReference type="RefSeq" id="WP_076671038.1">
    <property type="nucleotide sequence ID" value="NZ_FTPP01000003.1"/>
</dbReference>
<evidence type="ECO:0000313" key="3">
    <source>
        <dbReference type="Proteomes" id="UP000187181"/>
    </source>
</evidence>
<proteinExistence type="predicted"/>
<dbReference type="Proteomes" id="UP000187181">
    <property type="component" value="Unassembled WGS sequence"/>
</dbReference>